<organism evidence="1 2">
    <name type="scientific">Yeosuana aromativorans</name>
    <dbReference type="NCBI Taxonomy" id="288019"/>
    <lineage>
        <taxon>Bacteria</taxon>
        <taxon>Pseudomonadati</taxon>
        <taxon>Bacteroidota</taxon>
        <taxon>Flavobacteriia</taxon>
        <taxon>Flavobacteriales</taxon>
        <taxon>Flavobacteriaceae</taxon>
        <taxon>Yeosuana</taxon>
    </lineage>
</organism>
<gene>
    <name evidence="1" type="ORF">GCM10007962_32450</name>
</gene>
<comment type="caution">
    <text evidence="1">The sequence shown here is derived from an EMBL/GenBank/DDBJ whole genome shotgun (WGS) entry which is preliminary data.</text>
</comment>
<reference evidence="1" key="1">
    <citation type="journal article" date="2014" name="Int. J. Syst. Evol. Microbiol.">
        <title>Complete genome sequence of Corynebacterium casei LMG S-19264T (=DSM 44701T), isolated from a smear-ripened cheese.</title>
        <authorList>
            <consortium name="US DOE Joint Genome Institute (JGI-PGF)"/>
            <person name="Walter F."/>
            <person name="Albersmeier A."/>
            <person name="Kalinowski J."/>
            <person name="Ruckert C."/>
        </authorList>
    </citation>
    <scope>NUCLEOTIDE SEQUENCE</scope>
    <source>
        <strain evidence="1">JCM 12862</strain>
    </source>
</reference>
<sequence>MNPMGNNNILYNSRIYINKIIVLFSIVESKKESFLKFTDKVLKVYKTEWYTNYELTSLKFPDSTKCNYNDTFIFTSNKEYKRKLHTGNKTEGCNVIEINSHNDKYTEYWSFVEFPVLDIDYPNNLYLHLYGNGSVVNTNAFSEYNLNESYIIDVEDDKYLVLINNNNSTSMDTHYEKKTFYTLK</sequence>
<proteinExistence type="predicted"/>
<reference evidence="1" key="2">
    <citation type="submission" date="2020-09" db="EMBL/GenBank/DDBJ databases">
        <authorList>
            <person name="Sun Q."/>
            <person name="Ohkuma M."/>
        </authorList>
    </citation>
    <scope>NUCLEOTIDE SEQUENCE</scope>
    <source>
        <strain evidence="1">JCM 12862</strain>
    </source>
</reference>
<protein>
    <submittedName>
        <fullName evidence="1">Uncharacterized protein</fullName>
    </submittedName>
</protein>
<evidence type="ECO:0000313" key="1">
    <source>
        <dbReference type="EMBL" id="GGK35544.1"/>
    </source>
</evidence>
<dbReference type="EMBL" id="BMNR01000013">
    <property type="protein sequence ID" value="GGK35544.1"/>
    <property type="molecule type" value="Genomic_DNA"/>
</dbReference>
<accession>A0A8J3FJ82</accession>
<evidence type="ECO:0000313" key="2">
    <source>
        <dbReference type="Proteomes" id="UP000612329"/>
    </source>
</evidence>
<dbReference type="AlphaFoldDB" id="A0A8J3FJ82"/>
<keyword evidence="2" id="KW-1185">Reference proteome</keyword>
<dbReference type="Proteomes" id="UP000612329">
    <property type="component" value="Unassembled WGS sequence"/>
</dbReference>
<name>A0A8J3FJ82_9FLAO</name>